<gene>
    <name evidence="3" type="ordered locus">P700755_000817</name>
</gene>
<keyword evidence="4" id="KW-1185">Reference proteome</keyword>
<organism evidence="3 4">
    <name type="scientific">Psychroflexus torquis (strain ATCC 700755 / CIP 106069 / ACAM 623)</name>
    <dbReference type="NCBI Taxonomy" id="313595"/>
    <lineage>
        <taxon>Bacteria</taxon>
        <taxon>Pseudomonadati</taxon>
        <taxon>Bacteroidota</taxon>
        <taxon>Flavobacteriia</taxon>
        <taxon>Flavobacteriales</taxon>
        <taxon>Flavobacteriaceae</taxon>
        <taxon>Psychroflexus</taxon>
    </lineage>
</organism>
<dbReference type="PANTHER" id="PTHR30373:SF2">
    <property type="entry name" value="UPF0603 PROTEIN YGCG"/>
    <property type="match status" value="1"/>
</dbReference>
<name>K4IB24_PSYTT</name>
<dbReference type="Pfam" id="PF04536">
    <property type="entry name" value="TPM_phosphatase"/>
    <property type="match status" value="1"/>
</dbReference>
<dbReference type="Proteomes" id="UP000008514">
    <property type="component" value="Chromosome"/>
</dbReference>
<evidence type="ECO:0000259" key="2">
    <source>
        <dbReference type="Pfam" id="PF04536"/>
    </source>
</evidence>
<dbReference type="STRING" id="313595.P700755_000817"/>
<reference evidence="3" key="2">
    <citation type="submission" date="2012-09" db="EMBL/GenBank/DDBJ databases">
        <title>The complete sequence of Psychroflexus torquis an extreme psychrophile from sea-ice that is stimulated by light.</title>
        <authorList>
            <person name="Feng S."/>
            <person name="Powell S.M."/>
            <person name="Bowman J.P."/>
        </authorList>
    </citation>
    <scope>NUCLEOTIDE SEQUENCE [LARGE SCALE GENOMIC DNA]</scope>
    <source>
        <strain evidence="3">ATCC 700755</strain>
    </source>
</reference>
<evidence type="ECO:0000313" key="4">
    <source>
        <dbReference type="Proteomes" id="UP000008514"/>
    </source>
</evidence>
<evidence type="ECO:0000256" key="1">
    <source>
        <dbReference type="SAM" id="Phobius"/>
    </source>
</evidence>
<protein>
    <submittedName>
        <fullName evidence="3">Repair_PSII superfamily protein</fullName>
    </submittedName>
</protein>
<proteinExistence type="predicted"/>
<dbReference type="AlphaFoldDB" id="K4IB24"/>
<dbReference type="EMBL" id="CP003879">
    <property type="protein sequence ID" value="AFU67812.1"/>
    <property type="molecule type" value="Genomic_DNA"/>
</dbReference>
<sequence length="269" mass="28698">MKLSHTLLVLSTLFLSFLSFEGYSQIEIPQKPSKEMAVYDGAKFFKDNEVRQLRQKLENYADTTSTQIVVATINTLNGEYIGTYAAEWAQKWEIGQKEEDNGLLILISKADSKIWITTGYGLEEYLTDATTKTIIENIILPEFRKANYYEGLDKGTNAIFEVLAGNFEGSKVQKSSKDNSWPFAILPIIIFIVIVIFARRRKKGGGPGKGNRNSSPNLLDILILSSLGSSMGGGGFGGGSSGGFGGGGGGFGGGFGGGGFGGGGAGGSW</sequence>
<accession>K4IB24</accession>
<dbReference type="InterPro" id="IPR007621">
    <property type="entry name" value="TPM_dom"/>
</dbReference>
<keyword evidence="1" id="KW-1133">Transmembrane helix</keyword>
<dbReference type="KEGG" id="ptq:P700755_000817"/>
<feature type="transmembrane region" description="Helical" evidence="1">
    <location>
        <begin position="180"/>
        <end position="198"/>
    </location>
</feature>
<evidence type="ECO:0000313" key="3">
    <source>
        <dbReference type="EMBL" id="AFU67812.1"/>
    </source>
</evidence>
<dbReference type="HOGENOM" id="CLU_035211_1_0_10"/>
<keyword evidence="1" id="KW-0472">Membrane</keyword>
<dbReference type="eggNOG" id="COG1512">
    <property type="taxonomic scope" value="Bacteria"/>
</dbReference>
<reference evidence="3" key="1">
    <citation type="submission" date="2006-03" db="EMBL/GenBank/DDBJ databases">
        <authorList>
            <person name="Bowman J."/>
            <person name="Ferriera S."/>
            <person name="Johnson J."/>
            <person name="Kravitz S."/>
            <person name="Halpern A."/>
            <person name="Remington K."/>
            <person name="Beeson K."/>
            <person name="Tran B."/>
            <person name="Rogers Y.-H."/>
            <person name="Friedman R."/>
            <person name="Venter J.C."/>
        </authorList>
    </citation>
    <scope>NUCLEOTIDE SEQUENCE [LARGE SCALE GENOMIC DNA]</scope>
    <source>
        <strain evidence="3">ATCC 700755</strain>
    </source>
</reference>
<feature type="domain" description="TPM" evidence="2">
    <location>
        <begin position="38"/>
        <end position="161"/>
    </location>
</feature>
<keyword evidence="1" id="KW-0812">Transmembrane</keyword>
<dbReference type="RefSeq" id="WP_015023429.1">
    <property type="nucleotide sequence ID" value="NC_018721.1"/>
</dbReference>
<dbReference type="PANTHER" id="PTHR30373">
    <property type="entry name" value="UPF0603 PROTEIN YGCG"/>
    <property type="match status" value="1"/>
</dbReference>
<dbReference type="OrthoDB" id="9810918at2"/>
<dbReference type="Gene3D" id="3.10.310.50">
    <property type="match status" value="1"/>
</dbReference>